<proteinExistence type="predicted"/>
<evidence type="ECO:0000259" key="5">
    <source>
        <dbReference type="Pfam" id="PF00365"/>
    </source>
</evidence>
<dbReference type="Pfam" id="PF00365">
    <property type="entry name" value="PFK"/>
    <property type="match status" value="1"/>
</dbReference>
<dbReference type="AlphaFoldDB" id="A0A8S0Y0L0"/>
<dbReference type="Proteomes" id="UP000836597">
    <property type="component" value="Chromosome"/>
</dbReference>
<evidence type="ECO:0000313" key="8">
    <source>
        <dbReference type="Proteomes" id="UP001071230"/>
    </source>
</evidence>
<dbReference type="EC" id="2.7.1.11" evidence="6 7"/>
<dbReference type="RefSeq" id="WP_240986496.1">
    <property type="nucleotide sequence ID" value="NZ_CDGJ01000012.1"/>
</dbReference>
<evidence type="ECO:0000256" key="3">
    <source>
        <dbReference type="ARBA" id="ARBA00022777"/>
    </source>
</evidence>
<dbReference type="GO" id="GO:0046872">
    <property type="term" value="F:metal ion binding"/>
    <property type="evidence" value="ECO:0007669"/>
    <property type="project" value="UniProtKB-KW"/>
</dbReference>
<evidence type="ECO:0000256" key="4">
    <source>
        <dbReference type="ARBA" id="ARBA00022842"/>
    </source>
</evidence>
<keyword evidence="3" id="KW-0418">Kinase</keyword>
<sequence>MAFMTDFRDSLIDGQIQLLGPYTVANIFTEALCSSCSEEFKTDAGQSKGFEYLRETGIEGLVVIGGDGSFKGA</sequence>
<organism evidence="6">
    <name type="scientific">Acididesulfobacillus acetoxydans</name>
    <dbReference type="NCBI Taxonomy" id="1561005"/>
    <lineage>
        <taxon>Bacteria</taxon>
        <taxon>Bacillati</taxon>
        <taxon>Bacillota</taxon>
        <taxon>Clostridia</taxon>
        <taxon>Eubacteriales</taxon>
        <taxon>Peptococcaceae</taxon>
        <taxon>Acididesulfobacillus</taxon>
    </lineage>
</organism>
<feature type="domain" description="Phosphofructokinase" evidence="5">
    <location>
        <begin position="12"/>
        <end position="73"/>
    </location>
</feature>
<dbReference type="InterPro" id="IPR035966">
    <property type="entry name" value="PKF_sf"/>
</dbReference>
<dbReference type="GO" id="GO:0003872">
    <property type="term" value="F:6-phosphofructokinase activity"/>
    <property type="evidence" value="ECO:0007669"/>
    <property type="project" value="UniProtKB-EC"/>
</dbReference>
<accession>A0A8S0Y0L0</accession>
<reference evidence="7" key="1">
    <citation type="submission" date="2014-11" db="EMBL/GenBank/DDBJ databases">
        <authorList>
            <person name="Hornung B.V."/>
        </authorList>
    </citation>
    <scope>NUCLEOTIDE SEQUENCE</scope>
    <source>
        <strain evidence="7">INE</strain>
    </source>
</reference>
<keyword evidence="2" id="KW-0479">Metal-binding</keyword>
<dbReference type="KEGG" id="aacx:DEACI_4070"/>
<evidence type="ECO:0000256" key="2">
    <source>
        <dbReference type="ARBA" id="ARBA00022723"/>
    </source>
</evidence>
<evidence type="ECO:0000313" key="6">
    <source>
        <dbReference type="EMBL" id="CAA7603247.1"/>
    </source>
</evidence>
<dbReference type="Proteomes" id="UP001071230">
    <property type="component" value="Unassembled WGS sequence"/>
</dbReference>
<keyword evidence="4" id="KW-0460">Magnesium</keyword>
<evidence type="ECO:0000313" key="7">
    <source>
        <dbReference type="EMBL" id="CEJ06038.1"/>
    </source>
</evidence>
<protein>
    <submittedName>
        <fullName evidence="6 7">Phosphofructokinase</fullName>
        <ecNumber evidence="6 7">2.7.1.11</ecNumber>
    </submittedName>
</protein>
<evidence type="ECO:0000256" key="1">
    <source>
        <dbReference type="ARBA" id="ARBA00022679"/>
    </source>
</evidence>
<name>A0A8S0Y0L0_9FIRM</name>
<gene>
    <name evidence="7" type="ORF">DEACI_0484</name>
    <name evidence="6" type="ORF">DEACI_4070</name>
</gene>
<dbReference type="EMBL" id="LR746496">
    <property type="protein sequence ID" value="CAA7603247.1"/>
    <property type="molecule type" value="Genomic_DNA"/>
</dbReference>
<dbReference type="EMBL" id="CDGJ01000012">
    <property type="protein sequence ID" value="CEJ06038.1"/>
    <property type="molecule type" value="Genomic_DNA"/>
</dbReference>
<keyword evidence="8" id="KW-1185">Reference proteome</keyword>
<dbReference type="Gene3D" id="3.40.50.450">
    <property type="match status" value="1"/>
</dbReference>
<dbReference type="InterPro" id="IPR000023">
    <property type="entry name" value="Phosphofructokinase_dom"/>
</dbReference>
<reference evidence="6" key="2">
    <citation type="submission" date="2020-01" db="EMBL/GenBank/DDBJ databases">
        <authorList>
            <person name="Hornung B."/>
        </authorList>
    </citation>
    <scope>NUCLEOTIDE SEQUENCE</scope>
    <source>
        <strain evidence="6">PacBioINE</strain>
    </source>
</reference>
<dbReference type="SUPFAM" id="SSF53784">
    <property type="entry name" value="Phosphofructokinase"/>
    <property type="match status" value="1"/>
</dbReference>
<keyword evidence="1 6" id="KW-0808">Transferase</keyword>